<dbReference type="RefSeq" id="WP_344314894.1">
    <property type="nucleotide sequence ID" value="NZ_BAAANY010000040.1"/>
</dbReference>
<evidence type="ECO:0000313" key="1">
    <source>
        <dbReference type="EMBL" id="GAA1716025.1"/>
    </source>
</evidence>
<evidence type="ECO:0000313" key="2">
    <source>
        <dbReference type="Proteomes" id="UP001500618"/>
    </source>
</evidence>
<dbReference type="EMBL" id="BAAANY010000040">
    <property type="protein sequence ID" value="GAA1716025.1"/>
    <property type="molecule type" value="Genomic_DNA"/>
</dbReference>
<accession>A0ABN2J243</accession>
<dbReference type="Proteomes" id="UP001500618">
    <property type="component" value="Unassembled WGS sequence"/>
</dbReference>
<sequence length="483" mass="53298">MRTHEDRIPPGIRLGVVRGISYGLLGEPEVFLPQVRALGAGTVRIFLFWSQIEPEPGRYDWTAVDHFLAQLGADVEAWVTLCSSSHWATIRSTDFLPPSPAKDPAVFGDFVRKVVTRCAGRVTYWQCDNEPSVPILFAGTPAEYVTQLKAFTAAVRESDPAALVVLGGAPPGAANGDDKAVFQYILENAEDDFDVFDVHFYGSAYEIPDAVQSCRDLMAAAGYQKPIVAGEYGGPVPFEFPAAFGHLAPVIEASGGMVGGGLPADWTNQTTDLDRRRPEHDALVALYARVDDLSPEVQMFVPDCPPAAAALLDRLHSRDVVIRNLFALAAGVRRTLCWNLGPETPDLPVTYEVMGFLFDRLRLMDYQDGELTHRYPAADTLELTAWMLRDATAVRRREVPDQPDLFVFEVERPDRQPLLVAWVRRPAVTGEDSPPVDFQWPWPAESAYGIDAHGKPLSPQVDHDRIHFPLTVVPVFLSANPVD</sequence>
<organism evidence="1 2">
    <name type="scientific">Fodinicola feengrottensis</name>
    <dbReference type="NCBI Taxonomy" id="435914"/>
    <lineage>
        <taxon>Bacteria</taxon>
        <taxon>Bacillati</taxon>
        <taxon>Actinomycetota</taxon>
        <taxon>Actinomycetes</taxon>
        <taxon>Mycobacteriales</taxon>
        <taxon>Fodinicola</taxon>
    </lineage>
</organism>
<dbReference type="SUPFAM" id="SSF51445">
    <property type="entry name" value="(Trans)glycosidases"/>
    <property type="match status" value="1"/>
</dbReference>
<reference evidence="1 2" key="1">
    <citation type="journal article" date="2019" name="Int. J. Syst. Evol. Microbiol.">
        <title>The Global Catalogue of Microorganisms (GCM) 10K type strain sequencing project: providing services to taxonomists for standard genome sequencing and annotation.</title>
        <authorList>
            <consortium name="The Broad Institute Genomics Platform"/>
            <consortium name="The Broad Institute Genome Sequencing Center for Infectious Disease"/>
            <person name="Wu L."/>
            <person name="Ma J."/>
        </authorList>
    </citation>
    <scope>NUCLEOTIDE SEQUENCE [LARGE SCALE GENOMIC DNA]</scope>
    <source>
        <strain evidence="1 2">JCM 14718</strain>
    </source>
</reference>
<comment type="caution">
    <text evidence="1">The sequence shown here is derived from an EMBL/GenBank/DDBJ whole genome shotgun (WGS) entry which is preliminary data.</text>
</comment>
<dbReference type="PANTHER" id="PTHR12631:SF10">
    <property type="entry name" value="BETA-XYLOSIDASE-LIKE PROTEIN-RELATED"/>
    <property type="match status" value="1"/>
</dbReference>
<evidence type="ECO:0008006" key="3">
    <source>
        <dbReference type="Google" id="ProtNLM"/>
    </source>
</evidence>
<protein>
    <recommendedName>
        <fullName evidence="3">Glycoside hydrolase family 5 domain-containing protein</fullName>
    </recommendedName>
</protein>
<dbReference type="InterPro" id="IPR017853">
    <property type="entry name" value="GH"/>
</dbReference>
<dbReference type="PANTHER" id="PTHR12631">
    <property type="entry name" value="ALPHA-L-IDURONIDASE"/>
    <property type="match status" value="1"/>
</dbReference>
<gene>
    <name evidence="1" type="ORF">GCM10009765_75960</name>
</gene>
<dbReference type="InterPro" id="IPR051923">
    <property type="entry name" value="Glycosyl_Hydrolase_39"/>
</dbReference>
<name>A0ABN2J243_9ACTN</name>
<dbReference type="Gene3D" id="3.20.20.80">
    <property type="entry name" value="Glycosidases"/>
    <property type="match status" value="1"/>
</dbReference>
<keyword evidence="2" id="KW-1185">Reference proteome</keyword>
<proteinExistence type="predicted"/>